<dbReference type="PANTHER" id="PTHR43798">
    <property type="entry name" value="MONOACYLGLYCEROL LIPASE"/>
    <property type="match status" value="1"/>
</dbReference>
<dbReference type="GeneID" id="78121920"/>
<dbReference type="PANTHER" id="PTHR43798:SF33">
    <property type="entry name" value="HYDROLASE, PUTATIVE (AFU_ORTHOLOGUE AFUA_2G14860)-RELATED"/>
    <property type="match status" value="1"/>
</dbReference>
<keyword evidence="4" id="KW-1185">Reference proteome</keyword>
<proteinExistence type="predicted"/>
<keyword evidence="3" id="KW-0378">Hydrolase</keyword>
<reference evidence="3 4" key="1">
    <citation type="submission" date="2018-07" db="EMBL/GenBank/DDBJ databases">
        <title>Brachybacteriurn paraconglorneratum KCTC 9916.</title>
        <authorList>
            <person name="Li Y."/>
        </authorList>
    </citation>
    <scope>NUCLEOTIDE SEQUENCE [LARGE SCALE GENOMIC DNA]</scope>
    <source>
        <strain evidence="3 4">KCTC 9916</strain>
    </source>
</reference>
<evidence type="ECO:0000256" key="1">
    <source>
        <dbReference type="SAM" id="MobiDB-lite"/>
    </source>
</evidence>
<evidence type="ECO:0000259" key="2">
    <source>
        <dbReference type="Pfam" id="PF00561"/>
    </source>
</evidence>
<dbReference type="EMBL" id="QOCI01000010">
    <property type="protein sequence ID" value="RRR17837.1"/>
    <property type="molecule type" value="Genomic_DNA"/>
</dbReference>
<evidence type="ECO:0000313" key="3">
    <source>
        <dbReference type="EMBL" id="RRR17837.1"/>
    </source>
</evidence>
<name>A0A426SI57_9MICO</name>
<dbReference type="GO" id="GO:0016020">
    <property type="term" value="C:membrane"/>
    <property type="evidence" value="ECO:0007669"/>
    <property type="project" value="TreeGrafter"/>
</dbReference>
<dbReference type="Proteomes" id="UP000274327">
    <property type="component" value="Unassembled WGS sequence"/>
</dbReference>
<sequence length="288" mass="30134">METRTLSLPDAEIVHDVHGPLPPADGREVLLVIGQPMTADGFSDLIAELPDRTVVAYDPRGLGRSTRSDGSALNDPSLQAEDLHVLITDLGAPVQMFASSGGAVAALALLAAHPEDVSRVVAHEPPVMGVLPDAELAERANDAVGRAYQERGWGAGLAAFLAMSMWQGEFTEEFLARALPDPAQFGLPDQDDGTREDPLLSGTSAPVTSYQPDLEALRSVGDRLVLAVGEQTGEAITARTTRALAEALGTEPLVFPGDHGGFAVGDPSHPGDPAAFATRLREVLAARG</sequence>
<comment type="caution">
    <text evidence="3">The sequence shown here is derived from an EMBL/GenBank/DDBJ whole genome shotgun (WGS) entry which is preliminary data.</text>
</comment>
<feature type="region of interest" description="Disordered" evidence="1">
    <location>
        <begin position="182"/>
        <end position="207"/>
    </location>
</feature>
<dbReference type="InterPro" id="IPR029058">
    <property type="entry name" value="AB_hydrolase_fold"/>
</dbReference>
<dbReference type="RefSeq" id="WP_126988280.1">
    <property type="nucleotide sequence ID" value="NZ_JALXWX010000132.1"/>
</dbReference>
<protein>
    <submittedName>
        <fullName evidence="3">Alpha/beta hydrolase</fullName>
    </submittedName>
</protein>
<evidence type="ECO:0000313" key="4">
    <source>
        <dbReference type="Proteomes" id="UP000274327"/>
    </source>
</evidence>
<feature type="domain" description="AB hydrolase-1" evidence="2">
    <location>
        <begin position="29"/>
        <end position="134"/>
    </location>
</feature>
<organism evidence="3 4">
    <name type="scientific">Brachybacterium paraconglomeratum</name>
    <dbReference type="NCBI Taxonomy" id="173362"/>
    <lineage>
        <taxon>Bacteria</taxon>
        <taxon>Bacillati</taxon>
        <taxon>Actinomycetota</taxon>
        <taxon>Actinomycetes</taxon>
        <taxon>Micrococcales</taxon>
        <taxon>Dermabacteraceae</taxon>
        <taxon>Brachybacterium</taxon>
    </lineage>
</organism>
<dbReference type="InterPro" id="IPR000073">
    <property type="entry name" value="AB_hydrolase_1"/>
</dbReference>
<dbReference type="GO" id="GO:0016787">
    <property type="term" value="F:hydrolase activity"/>
    <property type="evidence" value="ECO:0007669"/>
    <property type="project" value="UniProtKB-KW"/>
</dbReference>
<dbReference type="Gene3D" id="3.40.50.1820">
    <property type="entry name" value="alpha/beta hydrolase"/>
    <property type="match status" value="1"/>
</dbReference>
<gene>
    <name evidence="3" type="ORF">DS079_12895</name>
</gene>
<dbReference type="SUPFAM" id="SSF53474">
    <property type="entry name" value="alpha/beta-Hydrolases"/>
    <property type="match status" value="1"/>
</dbReference>
<dbReference type="AlphaFoldDB" id="A0A426SI57"/>
<dbReference type="InterPro" id="IPR050266">
    <property type="entry name" value="AB_hydrolase_sf"/>
</dbReference>
<dbReference type="Pfam" id="PF00561">
    <property type="entry name" value="Abhydrolase_1"/>
    <property type="match status" value="1"/>
</dbReference>
<accession>A0A426SI57</accession>